<evidence type="ECO:0008006" key="5">
    <source>
        <dbReference type="Google" id="ProtNLM"/>
    </source>
</evidence>
<dbReference type="InterPro" id="IPR009057">
    <property type="entry name" value="Homeodomain-like_sf"/>
</dbReference>
<dbReference type="EMBL" id="LITS01000001">
    <property type="protein sequence ID" value="OAA89907.1"/>
    <property type="molecule type" value="Genomic_DNA"/>
</dbReference>
<sequence length="187" mass="21640">MNENAKYNIIKKLVESNGKKQRAAVQINCTVRHINRMIKGYKKHGKAFFIHGNRGRKPVHALDDSTKHTIVDLYRTKYKDTNLTHFSELLEEFEGIKVSSNTIRSILLQEFILSPKAKRTSKEALHTKLKICKNLQSQKSKLELFKVLFLLSKMPILGVRDVPTLEKCFRWMLLFTLGLVEKKVSSI</sequence>
<dbReference type="AlphaFoldDB" id="D8GQR8"/>
<proteinExistence type="predicted"/>
<keyword evidence="4" id="KW-1185">Reference proteome</keyword>
<dbReference type="Proteomes" id="UP000001656">
    <property type="component" value="Chromosome"/>
</dbReference>
<dbReference type="KEGG" id="clj:CLJU_c31760"/>
<dbReference type="PATRIC" id="fig|748727.19.peg.532"/>
<accession>D8GQR8</accession>
<organism evidence="1 3">
    <name type="scientific">Clostridium ljungdahlii (strain ATCC 55383 / DSM 13528 / PETC)</name>
    <dbReference type="NCBI Taxonomy" id="748727"/>
    <lineage>
        <taxon>Bacteria</taxon>
        <taxon>Bacillati</taxon>
        <taxon>Bacillota</taxon>
        <taxon>Clostridia</taxon>
        <taxon>Eubacteriales</taxon>
        <taxon>Clostridiaceae</taxon>
        <taxon>Clostridium</taxon>
    </lineage>
</organism>
<dbReference type="HOGENOM" id="CLU_1634434_0_0_9"/>
<evidence type="ECO:0000313" key="2">
    <source>
        <dbReference type="EMBL" id="OAA89907.1"/>
    </source>
</evidence>
<evidence type="ECO:0000313" key="1">
    <source>
        <dbReference type="EMBL" id="ADK16223.1"/>
    </source>
</evidence>
<reference evidence="2 4" key="3">
    <citation type="journal article" date="2016" name="Biotechnol. Bioeng.">
        <title>Traits of selected Clostridium strains for syngas fermentation to ethanol.</title>
        <authorList>
            <person name="Martin M.E."/>
            <person name="Richter H."/>
            <person name="Saha S."/>
            <person name="Angenent L.T."/>
        </authorList>
    </citation>
    <scope>NUCLEOTIDE SEQUENCE [LARGE SCALE GENOMIC DNA]</scope>
    <source>
        <strain evidence="2 4">PETC</strain>
    </source>
</reference>
<reference evidence="1" key="1">
    <citation type="submission" date="2009-07" db="EMBL/GenBank/DDBJ databases">
        <authorList>
            <person name="Koepke M."/>
            <person name="Hujer S."/>
            <person name="Held C."/>
            <person name="Wiezer A."/>
            <person name="Liesegang H."/>
            <person name="Ehrenreich A."/>
            <person name="Gottschalk G."/>
            <person name="Duerre P."/>
        </authorList>
    </citation>
    <scope>NUCLEOTIDE SEQUENCE</scope>
    <source>
        <strain evidence="1">DSM 13528</strain>
    </source>
</reference>
<dbReference type="STRING" id="748727.CLJU_c31760"/>
<name>D8GQR8_CLOLD</name>
<reference evidence="1 3" key="2">
    <citation type="journal article" date="2010" name="Proc. Natl. Acad. Sci. U.S.A.">
        <title>Clostridium ljungdahlii represents a microbial production platform based on syngas.</title>
        <authorList>
            <person name="Kopke M."/>
            <person name="Held C."/>
            <person name="Hujer S."/>
            <person name="Liesegang H."/>
            <person name="Wiezer A."/>
            <person name="Wollherr A."/>
            <person name="Ehrenreich A."/>
            <person name="Liebl W."/>
            <person name="Gottschalk G."/>
            <person name="Durre P."/>
        </authorList>
    </citation>
    <scope>NUCLEOTIDE SEQUENCE [LARGE SCALE GENOMIC DNA]</scope>
    <source>
        <strain evidence="3">ATCC 55383 / DSM 13528 / PETC</strain>
        <strain evidence="1">DSM 13528</strain>
    </source>
</reference>
<protein>
    <recommendedName>
        <fullName evidence="5">Transposase</fullName>
    </recommendedName>
</protein>
<dbReference type="SUPFAM" id="SSF46689">
    <property type="entry name" value="Homeodomain-like"/>
    <property type="match status" value="1"/>
</dbReference>
<dbReference type="EMBL" id="CP001666">
    <property type="protein sequence ID" value="ADK16223.1"/>
    <property type="molecule type" value="Genomic_DNA"/>
</dbReference>
<gene>
    <name evidence="1" type="ordered locus">CLJU_c31760</name>
    <name evidence="2" type="ORF">WX45_01745</name>
</gene>
<dbReference type="Proteomes" id="UP000077020">
    <property type="component" value="Unassembled WGS sequence"/>
</dbReference>
<dbReference type="eggNOG" id="COG2801">
    <property type="taxonomic scope" value="Bacteria"/>
</dbReference>
<evidence type="ECO:0000313" key="3">
    <source>
        <dbReference type="Proteomes" id="UP000001656"/>
    </source>
</evidence>
<evidence type="ECO:0000313" key="4">
    <source>
        <dbReference type="Proteomes" id="UP000077020"/>
    </source>
</evidence>